<dbReference type="SUPFAM" id="SSF52058">
    <property type="entry name" value="L domain-like"/>
    <property type="match status" value="2"/>
</dbReference>
<keyword evidence="6" id="KW-1185">Reference proteome</keyword>
<evidence type="ECO:0000256" key="4">
    <source>
        <dbReference type="SAM" id="SignalP"/>
    </source>
</evidence>
<dbReference type="InterPro" id="IPR050333">
    <property type="entry name" value="SLRP"/>
</dbReference>
<dbReference type="Pfam" id="PF13855">
    <property type="entry name" value="LRR_8"/>
    <property type="match status" value="4"/>
</dbReference>
<dbReference type="PROSITE" id="PS51450">
    <property type="entry name" value="LRR"/>
    <property type="match status" value="1"/>
</dbReference>
<sequence length="665" mass="75281">MALTFNIAMVAALTFATCLQIVKAQTACPSRCRSCDNNVAECSQRSLTAPPKFYPQGIRTINLENNHIRVIAERTFGNLDSVEVLKISSNKIVAIRDDSFSSFPNLVSLDLMDNRISRISRRAFKDLNKLRTLSLNRNRLDSLQGILQYVPNLFQLNVANNRITTIGQNDLSPISRVHYLDLRDNLITSIHSKAFKNLIHIRYLFLNNNPLTSTPAFEFGSQVLQLVDFSSCELRQVPGPLPASVSDLRLGNNRIMQVRTTDFTNITDLQLLTLNDNELHFLEDGSLSHLTQLREIWLRNNSLVYIPRGIPNNVRNVHMDSNNIQQIEPGIFSNMSHLDYLTVESNQINRIQPNTFRGLRFLNTLNFQGNRIQNLEPETFVDLGSLSTLLLSNNPMVRIETSAFKNLGNLTQLFLSYIVEENFHLAENFFPQMLRLQTLHLVNSPGLVNDLMDMINDSAIFAIPLEHMQQLDLSYNTLEWVSPRIRVVFPNLLSMPLDGNPLRCSRSLKWLRDWMVSSEVNFNNYNEIVCETPLRLKDRAVRSIEDHEWENDEASEESGEAAAGNQQPAAQDQAGNTRSEAVSSIQTRVRADRQGVGKRSHVDADNGKIQRKGKGKGQGKGKGKKENKGSKKSKKGKSTVEKTKKKGKEKKNRQQESLATVNNKL</sequence>
<name>A0A8S3ZK79_9EUPU</name>
<dbReference type="SMART" id="SM00369">
    <property type="entry name" value="LRR_TYP"/>
    <property type="match status" value="14"/>
</dbReference>
<dbReference type="Gene3D" id="3.80.10.10">
    <property type="entry name" value="Ribonuclease Inhibitor"/>
    <property type="match status" value="5"/>
</dbReference>
<feature type="compositionally biased region" description="Basic and acidic residues" evidence="3">
    <location>
        <begin position="589"/>
        <end position="608"/>
    </location>
</feature>
<proteinExistence type="predicted"/>
<dbReference type="Proteomes" id="UP000678393">
    <property type="component" value="Unassembled WGS sequence"/>
</dbReference>
<feature type="compositionally biased region" description="Acidic residues" evidence="3">
    <location>
        <begin position="547"/>
        <end position="559"/>
    </location>
</feature>
<dbReference type="GO" id="GO:0005615">
    <property type="term" value="C:extracellular space"/>
    <property type="evidence" value="ECO:0007669"/>
    <property type="project" value="TreeGrafter"/>
</dbReference>
<reference evidence="5" key="1">
    <citation type="submission" date="2021-04" db="EMBL/GenBank/DDBJ databases">
        <authorList>
            <consortium name="Molecular Ecology Group"/>
        </authorList>
    </citation>
    <scope>NUCLEOTIDE SEQUENCE</scope>
</reference>
<evidence type="ECO:0000313" key="5">
    <source>
        <dbReference type="EMBL" id="CAG5128145.1"/>
    </source>
</evidence>
<gene>
    <name evidence="5" type="ORF">CUNI_LOCUS13703</name>
</gene>
<feature type="compositionally biased region" description="Polar residues" evidence="3">
    <location>
        <begin position="566"/>
        <end position="587"/>
    </location>
</feature>
<dbReference type="InterPro" id="IPR032675">
    <property type="entry name" value="LRR_dom_sf"/>
</dbReference>
<keyword evidence="2" id="KW-0677">Repeat</keyword>
<feature type="signal peptide" evidence="4">
    <location>
        <begin position="1"/>
        <end position="24"/>
    </location>
</feature>
<dbReference type="InterPro" id="IPR003591">
    <property type="entry name" value="Leu-rich_rpt_typical-subtyp"/>
</dbReference>
<evidence type="ECO:0008006" key="7">
    <source>
        <dbReference type="Google" id="ProtNLM"/>
    </source>
</evidence>
<dbReference type="PANTHER" id="PTHR45712:SF31">
    <property type="entry name" value="PODOCAN"/>
    <property type="match status" value="1"/>
</dbReference>
<dbReference type="OrthoDB" id="6134357at2759"/>
<dbReference type="PANTHER" id="PTHR45712">
    <property type="entry name" value="AGAP008170-PA"/>
    <property type="match status" value="1"/>
</dbReference>
<dbReference type="InterPro" id="IPR001611">
    <property type="entry name" value="Leu-rich_rpt"/>
</dbReference>
<organism evidence="5 6">
    <name type="scientific">Candidula unifasciata</name>
    <dbReference type="NCBI Taxonomy" id="100452"/>
    <lineage>
        <taxon>Eukaryota</taxon>
        <taxon>Metazoa</taxon>
        <taxon>Spiralia</taxon>
        <taxon>Lophotrochozoa</taxon>
        <taxon>Mollusca</taxon>
        <taxon>Gastropoda</taxon>
        <taxon>Heterobranchia</taxon>
        <taxon>Euthyneura</taxon>
        <taxon>Panpulmonata</taxon>
        <taxon>Eupulmonata</taxon>
        <taxon>Stylommatophora</taxon>
        <taxon>Helicina</taxon>
        <taxon>Helicoidea</taxon>
        <taxon>Geomitridae</taxon>
        <taxon>Candidula</taxon>
    </lineage>
</organism>
<keyword evidence="1" id="KW-0433">Leucine-rich repeat</keyword>
<accession>A0A8S3ZK79</accession>
<keyword evidence="4" id="KW-0732">Signal</keyword>
<evidence type="ECO:0000256" key="2">
    <source>
        <dbReference type="ARBA" id="ARBA00022737"/>
    </source>
</evidence>
<protein>
    <recommendedName>
        <fullName evidence="7">Leucine-rich repeat-containing protein 15</fullName>
    </recommendedName>
</protein>
<dbReference type="EMBL" id="CAJHNH020002946">
    <property type="protein sequence ID" value="CAG5128145.1"/>
    <property type="molecule type" value="Genomic_DNA"/>
</dbReference>
<feature type="region of interest" description="Disordered" evidence="3">
    <location>
        <begin position="547"/>
        <end position="665"/>
    </location>
</feature>
<dbReference type="AlphaFoldDB" id="A0A8S3ZK79"/>
<feature type="chain" id="PRO_5035781062" description="Leucine-rich repeat-containing protein 15" evidence="4">
    <location>
        <begin position="25"/>
        <end position="665"/>
    </location>
</feature>
<evidence type="ECO:0000256" key="3">
    <source>
        <dbReference type="SAM" id="MobiDB-lite"/>
    </source>
</evidence>
<evidence type="ECO:0000313" key="6">
    <source>
        <dbReference type="Proteomes" id="UP000678393"/>
    </source>
</evidence>
<feature type="compositionally biased region" description="Basic residues" evidence="3">
    <location>
        <begin position="630"/>
        <end position="651"/>
    </location>
</feature>
<feature type="compositionally biased region" description="Polar residues" evidence="3">
    <location>
        <begin position="655"/>
        <end position="665"/>
    </location>
</feature>
<feature type="compositionally biased region" description="Basic residues" evidence="3">
    <location>
        <begin position="609"/>
        <end position="623"/>
    </location>
</feature>
<comment type="caution">
    <text evidence="5">The sequence shown here is derived from an EMBL/GenBank/DDBJ whole genome shotgun (WGS) entry which is preliminary data.</text>
</comment>
<evidence type="ECO:0000256" key="1">
    <source>
        <dbReference type="ARBA" id="ARBA00022614"/>
    </source>
</evidence>